<feature type="region of interest" description="Disordered" evidence="1">
    <location>
        <begin position="1"/>
        <end position="29"/>
    </location>
</feature>
<evidence type="ECO:0000256" key="1">
    <source>
        <dbReference type="SAM" id="MobiDB-lite"/>
    </source>
</evidence>
<gene>
    <name evidence="2" type="ORF">LCGC14_2203300</name>
</gene>
<organism evidence="2">
    <name type="scientific">marine sediment metagenome</name>
    <dbReference type="NCBI Taxonomy" id="412755"/>
    <lineage>
        <taxon>unclassified sequences</taxon>
        <taxon>metagenomes</taxon>
        <taxon>ecological metagenomes</taxon>
    </lineage>
</organism>
<feature type="non-terminal residue" evidence="2">
    <location>
        <position position="1"/>
    </location>
</feature>
<dbReference type="EMBL" id="LAZR01029080">
    <property type="protein sequence ID" value="KKL60637.1"/>
    <property type="molecule type" value="Genomic_DNA"/>
</dbReference>
<proteinExistence type="predicted"/>
<comment type="caution">
    <text evidence="2">The sequence shown here is derived from an EMBL/GenBank/DDBJ whole genome shotgun (WGS) entry which is preliminary data.</text>
</comment>
<evidence type="ECO:0000313" key="2">
    <source>
        <dbReference type="EMBL" id="KKL60637.1"/>
    </source>
</evidence>
<reference evidence="2" key="1">
    <citation type="journal article" date="2015" name="Nature">
        <title>Complex archaea that bridge the gap between prokaryotes and eukaryotes.</title>
        <authorList>
            <person name="Spang A."/>
            <person name="Saw J.H."/>
            <person name="Jorgensen S.L."/>
            <person name="Zaremba-Niedzwiedzka K."/>
            <person name="Martijn J."/>
            <person name="Lind A.E."/>
            <person name="van Eijk R."/>
            <person name="Schleper C."/>
            <person name="Guy L."/>
            <person name="Ettema T.J."/>
        </authorList>
    </citation>
    <scope>NUCLEOTIDE SEQUENCE</scope>
</reference>
<name>A0A0F9GBR0_9ZZZZ</name>
<sequence>WAGQKTSLKPHLGHRHIGKIRQDIQSIKK</sequence>
<accession>A0A0F9GBR0</accession>
<protein>
    <submittedName>
        <fullName evidence="2">Uncharacterized protein</fullName>
    </submittedName>
</protein>
<dbReference type="AlphaFoldDB" id="A0A0F9GBR0"/>